<dbReference type="InterPro" id="IPR019887">
    <property type="entry name" value="Tscrpt_reg_AsnC/Lrp_C"/>
</dbReference>
<dbReference type="SMART" id="SM00344">
    <property type="entry name" value="HTH_ASNC"/>
    <property type="match status" value="1"/>
</dbReference>
<evidence type="ECO:0000256" key="3">
    <source>
        <dbReference type="ARBA" id="ARBA00023163"/>
    </source>
</evidence>
<organism evidence="5 6">
    <name type="scientific">Azospirillum thermophilum</name>
    <dbReference type="NCBI Taxonomy" id="2202148"/>
    <lineage>
        <taxon>Bacteria</taxon>
        <taxon>Pseudomonadati</taxon>
        <taxon>Pseudomonadota</taxon>
        <taxon>Alphaproteobacteria</taxon>
        <taxon>Rhodospirillales</taxon>
        <taxon>Azospirillaceae</taxon>
        <taxon>Azospirillum</taxon>
    </lineage>
</organism>
<keyword evidence="2" id="KW-0238">DNA-binding</keyword>
<dbReference type="Pfam" id="PF13412">
    <property type="entry name" value="HTH_24"/>
    <property type="match status" value="1"/>
</dbReference>
<gene>
    <name evidence="5" type="ORF">DEW08_28375</name>
</gene>
<dbReference type="Pfam" id="PF01037">
    <property type="entry name" value="AsnC_trans_reg"/>
    <property type="match status" value="1"/>
</dbReference>
<dbReference type="Proteomes" id="UP000245629">
    <property type="component" value="Plasmid unnamed3"/>
</dbReference>
<evidence type="ECO:0000313" key="6">
    <source>
        <dbReference type="Proteomes" id="UP000245629"/>
    </source>
</evidence>
<dbReference type="InterPro" id="IPR036390">
    <property type="entry name" value="WH_DNA-bd_sf"/>
</dbReference>
<dbReference type="AlphaFoldDB" id="A0A2S2D054"/>
<dbReference type="InterPro" id="IPR036388">
    <property type="entry name" value="WH-like_DNA-bd_sf"/>
</dbReference>
<dbReference type="GO" id="GO:0043565">
    <property type="term" value="F:sequence-specific DNA binding"/>
    <property type="evidence" value="ECO:0007669"/>
    <property type="project" value="InterPro"/>
</dbReference>
<dbReference type="InterPro" id="IPR019888">
    <property type="entry name" value="Tscrpt_reg_AsnC-like"/>
</dbReference>
<dbReference type="KEGG" id="azz:DEW08_28375"/>
<accession>A0A2S2D054</accession>
<dbReference type="GO" id="GO:0043200">
    <property type="term" value="P:response to amino acid"/>
    <property type="evidence" value="ECO:0007669"/>
    <property type="project" value="TreeGrafter"/>
</dbReference>
<proteinExistence type="predicted"/>
<reference evidence="6" key="1">
    <citation type="submission" date="2018-05" db="EMBL/GenBank/DDBJ databases">
        <title>Azospirillum thermophila sp. nov., a novel isolated from hot spring.</title>
        <authorList>
            <person name="Zhao Z."/>
        </authorList>
    </citation>
    <scope>NUCLEOTIDE SEQUENCE [LARGE SCALE GENOMIC DNA]</scope>
    <source>
        <strain evidence="6">CFH 70021</strain>
        <plasmid evidence="6">unnamed3</plasmid>
    </source>
</reference>
<dbReference type="SUPFAM" id="SSF54909">
    <property type="entry name" value="Dimeric alpha+beta barrel"/>
    <property type="match status" value="1"/>
</dbReference>
<dbReference type="InterPro" id="IPR019885">
    <property type="entry name" value="Tscrpt_reg_HTH_AsnC-type_CS"/>
</dbReference>
<dbReference type="PROSITE" id="PS00519">
    <property type="entry name" value="HTH_ASNC_1"/>
    <property type="match status" value="1"/>
</dbReference>
<dbReference type="GO" id="GO:0005829">
    <property type="term" value="C:cytosol"/>
    <property type="evidence" value="ECO:0007669"/>
    <property type="project" value="TreeGrafter"/>
</dbReference>
<evidence type="ECO:0000313" key="5">
    <source>
        <dbReference type="EMBL" id="AWK90141.1"/>
    </source>
</evidence>
<dbReference type="InterPro" id="IPR011991">
    <property type="entry name" value="ArsR-like_HTH"/>
</dbReference>
<dbReference type="PANTHER" id="PTHR30154:SF34">
    <property type="entry name" value="TRANSCRIPTIONAL REGULATOR AZLB"/>
    <property type="match status" value="1"/>
</dbReference>
<keyword evidence="1" id="KW-0805">Transcription regulation</keyword>
<dbReference type="PRINTS" id="PR00033">
    <property type="entry name" value="HTHASNC"/>
</dbReference>
<dbReference type="InterPro" id="IPR011008">
    <property type="entry name" value="Dimeric_a/b-barrel"/>
</dbReference>
<protein>
    <submittedName>
        <fullName evidence="5">AsnC family transcriptional regulator</fullName>
    </submittedName>
</protein>
<keyword evidence="6" id="KW-1185">Reference proteome</keyword>
<dbReference type="Gene3D" id="1.10.10.10">
    <property type="entry name" value="Winged helix-like DNA-binding domain superfamily/Winged helix DNA-binding domain"/>
    <property type="match status" value="1"/>
</dbReference>
<dbReference type="InterPro" id="IPR000485">
    <property type="entry name" value="AsnC-type_HTH_dom"/>
</dbReference>
<dbReference type="GO" id="GO:0006355">
    <property type="term" value="P:regulation of DNA-templated transcription"/>
    <property type="evidence" value="ECO:0007669"/>
    <property type="project" value="UniProtKB-ARBA"/>
</dbReference>
<evidence type="ECO:0000256" key="1">
    <source>
        <dbReference type="ARBA" id="ARBA00023015"/>
    </source>
</evidence>
<feature type="domain" description="HTH asnC-type" evidence="4">
    <location>
        <begin position="1"/>
        <end position="62"/>
    </location>
</feature>
<dbReference type="Gene3D" id="3.30.70.920">
    <property type="match status" value="1"/>
</dbReference>
<keyword evidence="3" id="KW-0804">Transcription</keyword>
<dbReference type="SUPFAM" id="SSF46785">
    <property type="entry name" value="Winged helix' DNA-binding domain"/>
    <property type="match status" value="1"/>
</dbReference>
<sequence length="153" mass="17157">MDEFDRRILRELQMEGRLPNTELADRIGLSATPCLRRVRALEQGGVIRGYRADLDRTRIGLGLTVMVGVKVDGHRDDSATAIQQAFRAMPEVVSCHLISGEADFLLEVVVADLPSYERFLLGTLLTLPMVKDVRSNFVIRTVKDRTPLPLEQP</sequence>
<dbReference type="OrthoDB" id="9813313at2"/>
<evidence type="ECO:0000259" key="4">
    <source>
        <dbReference type="PROSITE" id="PS50956"/>
    </source>
</evidence>
<dbReference type="CDD" id="cd00090">
    <property type="entry name" value="HTH_ARSR"/>
    <property type="match status" value="1"/>
</dbReference>
<keyword evidence="5" id="KW-0614">Plasmid</keyword>
<evidence type="ECO:0000256" key="2">
    <source>
        <dbReference type="ARBA" id="ARBA00023125"/>
    </source>
</evidence>
<name>A0A2S2D054_9PROT</name>
<dbReference type="PANTHER" id="PTHR30154">
    <property type="entry name" value="LEUCINE-RESPONSIVE REGULATORY PROTEIN"/>
    <property type="match status" value="1"/>
</dbReference>
<dbReference type="EMBL" id="CP029358">
    <property type="protein sequence ID" value="AWK90141.1"/>
    <property type="molecule type" value="Genomic_DNA"/>
</dbReference>
<geneLocation type="plasmid" evidence="5 6">
    <name>unnamed3</name>
</geneLocation>
<dbReference type="PROSITE" id="PS50956">
    <property type="entry name" value="HTH_ASNC_2"/>
    <property type="match status" value="1"/>
</dbReference>